<dbReference type="Proteomes" id="UP000008181">
    <property type="component" value="Chromosome 4"/>
</dbReference>
<dbReference type="GO" id="GO:0043386">
    <property type="term" value="P:mycotoxin biosynthetic process"/>
    <property type="evidence" value="ECO:0007669"/>
    <property type="project" value="InterPro"/>
</dbReference>
<comment type="similarity">
    <text evidence="8">Belongs to the ustYa family.</text>
</comment>
<dbReference type="AlphaFoldDB" id="G2R9F2"/>
<dbReference type="GeneID" id="11524182"/>
<keyword evidence="11" id="KW-1185">Reference proteome</keyword>
<dbReference type="GO" id="GO:0016020">
    <property type="term" value="C:membrane"/>
    <property type="evidence" value="ECO:0007669"/>
    <property type="project" value="UniProtKB-SubCell"/>
</dbReference>
<evidence type="ECO:0000256" key="3">
    <source>
        <dbReference type="ARBA" id="ARBA00022692"/>
    </source>
</evidence>
<dbReference type="InterPro" id="IPR021765">
    <property type="entry name" value="UstYa-like"/>
</dbReference>
<sequence length="258" mass="29382">MAGQTTSRGARSWLHWTSLLSVLLMLNAGVIVFAALRIQPSDAACDRHTYPWSPALEMVNYRWRTFENHQFAIATPYFGFAPTDQIEDAWDELLPKHPISISASRLHDLAQPGPADAPTWVRNPEDPDSILALPEYAVQLGCLNFLRQVGYRTSRDYTHLKAFQGGEDLVWERAYQCLERLRQAVMCWGDVGAITLYYDDHGKPNEMPGSESDRDVSFDFGTLHYCRNFDTLNHWTKRNGVQSVTMDNLWWGGSNNVV</sequence>
<protein>
    <submittedName>
        <fullName evidence="10">Uncharacterized protein</fullName>
    </submittedName>
</protein>
<dbReference type="KEGG" id="ttt:THITE_2052614"/>
<keyword evidence="5" id="KW-0843">Virulence</keyword>
<evidence type="ECO:0000256" key="7">
    <source>
        <dbReference type="ARBA" id="ARBA00023180"/>
    </source>
</evidence>
<name>G2R9F2_THETT</name>
<evidence type="ECO:0000256" key="2">
    <source>
        <dbReference type="ARBA" id="ARBA00004685"/>
    </source>
</evidence>
<keyword evidence="4 9" id="KW-1133">Transmembrane helix</keyword>
<evidence type="ECO:0000313" key="11">
    <source>
        <dbReference type="Proteomes" id="UP000008181"/>
    </source>
</evidence>
<dbReference type="OrthoDB" id="3687641at2759"/>
<proteinExistence type="inferred from homology"/>
<dbReference type="PANTHER" id="PTHR33365">
    <property type="entry name" value="YALI0B05434P"/>
    <property type="match status" value="1"/>
</dbReference>
<dbReference type="PANTHER" id="PTHR33365:SF4">
    <property type="entry name" value="CYCLOCHLOROTINE BIOSYNTHESIS PROTEIN O"/>
    <property type="match status" value="1"/>
</dbReference>
<comment type="pathway">
    <text evidence="2">Mycotoxin biosynthesis.</text>
</comment>
<dbReference type="RefSeq" id="XP_003655029.1">
    <property type="nucleotide sequence ID" value="XM_003654981.1"/>
</dbReference>
<dbReference type="STRING" id="578455.G2R9F2"/>
<reference evidence="10 11" key="1">
    <citation type="journal article" date="2011" name="Nat. Biotechnol.">
        <title>Comparative genomic analysis of the thermophilic biomass-degrading fungi Myceliophthora thermophila and Thielavia terrestris.</title>
        <authorList>
            <person name="Berka R.M."/>
            <person name="Grigoriev I.V."/>
            <person name="Otillar R."/>
            <person name="Salamov A."/>
            <person name="Grimwood J."/>
            <person name="Reid I."/>
            <person name="Ishmael N."/>
            <person name="John T."/>
            <person name="Darmond C."/>
            <person name="Moisan M.-C."/>
            <person name="Henrissat B."/>
            <person name="Coutinho P.M."/>
            <person name="Lombard V."/>
            <person name="Natvig D.O."/>
            <person name="Lindquist E."/>
            <person name="Schmutz J."/>
            <person name="Lucas S."/>
            <person name="Harris P."/>
            <person name="Powlowski J."/>
            <person name="Bellemare A."/>
            <person name="Taylor D."/>
            <person name="Butler G."/>
            <person name="de Vries R.P."/>
            <person name="Allijn I.E."/>
            <person name="van den Brink J."/>
            <person name="Ushinsky S."/>
            <person name="Storms R."/>
            <person name="Powell A.J."/>
            <person name="Paulsen I.T."/>
            <person name="Elbourne L.D.H."/>
            <person name="Baker S.E."/>
            <person name="Magnuson J."/>
            <person name="LaBoissiere S."/>
            <person name="Clutterbuck A.J."/>
            <person name="Martinez D."/>
            <person name="Wogulis M."/>
            <person name="de Leon A.L."/>
            <person name="Rey M.W."/>
            <person name="Tsang A."/>
        </authorList>
    </citation>
    <scope>NUCLEOTIDE SEQUENCE [LARGE SCALE GENOMIC DNA]</scope>
    <source>
        <strain evidence="11">ATCC 38088 / NRRL 8126</strain>
    </source>
</reference>
<evidence type="ECO:0000256" key="5">
    <source>
        <dbReference type="ARBA" id="ARBA00023026"/>
    </source>
</evidence>
<evidence type="ECO:0000256" key="9">
    <source>
        <dbReference type="SAM" id="Phobius"/>
    </source>
</evidence>
<keyword evidence="6 9" id="KW-0472">Membrane</keyword>
<evidence type="ECO:0000256" key="4">
    <source>
        <dbReference type="ARBA" id="ARBA00022989"/>
    </source>
</evidence>
<evidence type="ECO:0000256" key="6">
    <source>
        <dbReference type="ARBA" id="ARBA00023136"/>
    </source>
</evidence>
<evidence type="ECO:0000256" key="1">
    <source>
        <dbReference type="ARBA" id="ARBA00004167"/>
    </source>
</evidence>
<evidence type="ECO:0000256" key="8">
    <source>
        <dbReference type="ARBA" id="ARBA00035112"/>
    </source>
</evidence>
<evidence type="ECO:0000313" key="10">
    <source>
        <dbReference type="EMBL" id="AEO68693.1"/>
    </source>
</evidence>
<gene>
    <name evidence="10" type="ORF">THITE_2052614</name>
</gene>
<accession>G2R9F2</accession>
<keyword evidence="7" id="KW-0325">Glycoprotein</keyword>
<dbReference type="EMBL" id="CP003012">
    <property type="protein sequence ID" value="AEO68693.1"/>
    <property type="molecule type" value="Genomic_DNA"/>
</dbReference>
<keyword evidence="3 9" id="KW-0812">Transmembrane</keyword>
<dbReference type="HOGENOM" id="CLU_042941_6_3_1"/>
<dbReference type="Pfam" id="PF11807">
    <property type="entry name" value="UstYa"/>
    <property type="match status" value="1"/>
</dbReference>
<feature type="transmembrane region" description="Helical" evidence="9">
    <location>
        <begin position="12"/>
        <end position="36"/>
    </location>
</feature>
<comment type="subcellular location">
    <subcellularLocation>
        <location evidence="1">Membrane</location>
        <topology evidence="1">Single-pass membrane protein</topology>
    </subcellularLocation>
</comment>
<organism evidence="10 11">
    <name type="scientific">Thermothielavioides terrestris (strain ATCC 38088 / NRRL 8126)</name>
    <name type="common">Thielavia terrestris</name>
    <dbReference type="NCBI Taxonomy" id="578455"/>
    <lineage>
        <taxon>Eukaryota</taxon>
        <taxon>Fungi</taxon>
        <taxon>Dikarya</taxon>
        <taxon>Ascomycota</taxon>
        <taxon>Pezizomycotina</taxon>
        <taxon>Sordariomycetes</taxon>
        <taxon>Sordariomycetidae</taxon>
        <taxon>Sordariales</taxon>
        <taxon>Chaetomiaceae</taxon>
        <taxon>Thermothielavioides</taxon>
        <taxon>Thermothielavioides terrestris</taxon>
    </lineage>
</organism>